<dbReference type="EMBL" id="OBKZ01000050">
    <property type="protein sequence ID" value="SOB54780.1"/>
    <property type="molecule type" value="Genomic_DNA"/>
</dbReference>
<comment type="caution">
    <text evidence="2">The sequence shown here is derived from an EMBL/GenBank/DDBJ whole genome shotgun (WGS) entry which is preliminary data.</text>
</comment>
<sequence>MTQTTLAQMQTSAVAAPKNDAPMSLLTGSGFEQLQRVAKALAGSTLVPAQYRAFAEVKEYGKVVGHNPNPAGLPNCVVALNMALRMGADPLMVMQNLYVIEGRPSWSSQFIIASLNSCGRFSPLRFDLSEPGKNEELTYSATFWKDGKKVTEQRKAKIKHQTCTAWVIEKETGDRLNGPTISMQMAIDEGWLTKNGSKWLTMPEVMLRYRAASMLGRLYAPELLMGLQSREEVEDFIDATPDGAGNYAVDVNDLRNKEPEAPAIIDDDDETVDTKTGEIVTDSAESATKTAESATDQPESTTKTAETIEAADTDGLNIE</sequence>
<accession>A0AAX2HD72</accession>
<dbReference type="Proteomes" id="UP000219564">
    <property type="component" value="Unassembled WGS sequence"/>
</dbReference>
<name>A0AAX2HD72_9PSED</name>
<evidence type="ECO:0000313" key="2">
    <source>
        <dbReference type="EMBL" id="SOB54780.1"/>
    </source>
</evidence>
<proteinExistence type="predicted"/>
<evidence type="ECO:0000256" key="1">
    <source>
        <dbReference type="SAM" id="MobiDB-lite"/>
    </source>
</evidence>
<protein>
    <submittedName>
        <fullName evidence="2">Phage protein</fullName>
    </submittedName>
</protein>
<dbReference type="AlphaFoldDB" id="A0AAX2HD72"/>
<feature type="region of interest" description="Disordered" evidence="1">
    <location>
        <begin position="266"/>
        <end position="319"/>
    </location>
</feature>
<gene>
    <name evidence="2" type="ORF">PLUA15_540039</name>
</gene>
<dbReference type="RefSeq" id="WP_097192799.1">
    <property type="nucleotide sequence ID" value="NZ_JAAQYF010000007.1"/>
</dbReference>
<organism evidence="2 3">
    <name type="scientific">Pseudomonas lundensis</name>
    <dbReference type="NCBI Taxonomy" id="86185"/>
    <lineage>
        <taxon>Bacteria</taxon>
        <taxon>Pseudomonadati</taxon>
        <taxon>Pseudomonadota</taxon>
        <taxon>Gammaproteobacteria</taxon>
        <taxon>Pseudomonadales</taxon>
        <taxon>Pseudomonadaceae</taxon>
        <taxon>Pseudomonas</taxon>
    </lineage>
</organism>
<reference evidence="2 3" key="1">
    <citation type="submission" date="2017-08" db="EMBL/GenBank/DDBJ databases">
        <authorList>
            <person name="Chaillou S."/>
        </authorList>
    </citation>
    <scope>NUCLEOTIDE SEQUENCE [LARGE SCALE GENOMIC DNA]</scope>
    <source>
        <strain evidence="2 3">MFPA15A1205</strain>
    </source>
</reference>
<feature type="compositionally biased region" description="Low complexity" evidence="1">
    <location>
        <begin position="281"/>
        <end position="296"/>
    </location>
</feature>
<evidence type="ECO:0000313" key="3">
    <source>
        <dbReference type="Proteomes" id="UP000219564"/>
    </source>
</evidence>